<protein>
    <submittedName>
        <fullName evidence="3">Threonylcarbamoyladenosine tRNA methylthiotransferase MtaB</fullName>
        <ecNumber evidence="3">2.8.4.5</ecNumber>
    </submittedName>
</protein>
<dbReference type="Pfam" id="PF04055">
    <property type="entry name" value="Radical_SAM"/>
    <property type="match status" value="1"/>
</dbReference>
<dbReference type="PANTHER" id="PTHR11918:SF45">
    <property type="entry name" value="THREONYLCARBAMOYLADENOSINE TRNA METHYLTHIOTRANSFERASE"/>
    <property type="match status" value="1"/>
</dbReference>
<name>A0A5J4Q7T8_9ZZZZ</name>
<organism evidence="3">
    <name type="scientific">termite gut metagenome</name>
    <dbReference type="NCBI Taxonomy" id="433724"/>
    <lineage>
        <taxon>unclassified sequences</taxon>
        <taxon>metagenomes</taxon>
        <taxon>organismal metagenomes</taxon>
    </lineage>
</organism>
<dbReference type="EC" id="2.8.4.5" evidence="3"/>
<dbReference type="AlphaFoldDB" id="A0A5J4Q7T8"/>
<dbReference type="PROSITE" id="PS51918">
    <property type="entry name" value="RADICAL_SAM"/>
    <property type="match status" value="1"/>
</dbReference>
<accession>A0A5J4Q7T8</accession>
<dbReference type="SUPFAM" id="SSF102114">
    <property type="entry name" value="Radical SAM enzymes"/>
    <property type="match status" value="1"/>
</dbReference>
<evidence type="ECO:0000313" key="3">
    <source>
        <dbReference type="EMBL" id="KAA6316944.1"/>
    </source>
</evidence>
<dbReference type="InterPro" id="IPR007197">
    <property type="entry name" value="rSAM"/>
</dbReference>
<comment type="caution">
    <text evidence="3">The sequence shown here is derived from an EMBL/GenBank/DDBJ whole genome shotgun (WGS) entry which is preliminary data.</text>
</comment>
<dbReference type="Gene3D" id="3.80.30.20">
    <property type="entry name" value="tm_1862 like domain"/>
    <property type="match status" value="1"/>
</dbReference>
<feature type="non-terminal residue" evidence="3">
    <location>
        <position position="1"/>
    </location>
</feature>
<dbReference type="InterPro" id="IPR006638">
    <property type="entry name" value="Elp3/MiaA/NifB-like_rSAM"/>
</dbReference>
<feature type="domain" description="Radical SAM core" evidence="2">
    <location>
        <begin position="1"/>
        <end position="203"/>
    </location>
</feature>
<proteinExistence type="predicted"/>
<sequence>ARGRSRNDTIASIVEQARHAANEGGKEIVLTGVNIGDFGKSTNESFLNLIKTLDQVENIERYRISSIEPNLLTDELIEYVSCSRRFMPHFHIPLQSGSDDILRLMHRHYDTTLFVSKIKKIKEIMPDAFIGVDVIVGIRGETEEYFEETYDFIANLDVTQLHVFSYSERPGTQALKIAHTVTPKEKQERNRRLTSLSEKKLNLFYTRHIGKIMPVLVEKSSTGSFMHGFTTNYIRVEITNDNTLDNQIVPIRLTGFNKTGTALSGTIDNSSR</sequence>
<dbReference type="GO" id="GO:0035598">
    <property type="term" value="F:tRNA (N(6)-L-threonylcarbamoyladenosine(37)-C(2))-methylthiotransferase activity"/>
    <property type="evidence" value="ECO:0007669"/>
    <property type="project" value="UniProtKB-EC"/>
</dbReference>
<dbReference type="SMART" id="SM00729">
    <property type="entry name" value="Elp3"/>
    <property type="match status" value="1"/>
</dbReference>
<dbReference type="InterPro" id="IPR058240">
    <property type="entry name" value="rSAM_sf"/>
</dbReference>
<dbReference type="PANTHER" id="PTHR11918">
    <property type="entry name" value="RADICAL SAM PROTEINS"/>
    <property type="match status" value="1"/>
</dbReference>
<evidence type="ECO:0000259" key="2">
    <source>
        <dbReference type="PROSITE" id="PS51918"/>
    </source>
</evidence>
<keyword evidence="1 3" id="KW-0808">Transferase</keyword>
<evidence type="ECO:0000256" key="1">
    <source>
        <dbReference type="ARBA" id="ARBA00022679"/>
    </source>
</evidence>
<dbReference type="EMBL" id="SNRY01004695">
    <property type="protein sequence ID" value="KAA6316944.1"/>
    <property type="molecule type" value="Genomic_DNA"/>
</dbReference>
<dbReference type="InterPro" id="IPR023404">
    <property type="entry name" value="rSAM_horseshoe"/>
</dbReference>
<reference evidence="3" key="1">
    <citation type="submission" date="2019-03" db="EMBL/GenBank/DDBJ databases">
        <title>Single cell metagenomics reveals metabolic interactions within the superorganism composed of flagellate Streblomastix strix and complex community of Bacteroidetes bacteria on its surface.</title>
        <authorList>
            <person name="Treitli S.C."/>
            <person name="Kolisko M."/>
            <person name="Husnik F."/>
            <person name="Keeling P."/>
            <person name="Hampl V."/>
        </authorList>
    </citation>
    <scope>NUCLEOTIDE SEQUENCE</scope>
    <source>
        <strain evidence="3">STM</strain>
    </source>
</reference>
<gene>
    <name evidence="3" type="ORF">EZS27_032823</name>
</gene>
<dbReference type="GO" id="GO:0051536">
    <property type="term" value="F:iron-sulfur cluster binding"/>
    <property type="evidence" value="ECO:0007669"/>
    <property type="project" value="InterPro"/>
</dbReference>